<evidence type="ECO:0000256" key="3">
    <source>
        <dbReference type="ARBA" id="ARBA00023125"/>
    </source>
</evidence>
<accession>A0A3Q9BR01</accession>
<feature type="domain" description="HTH lysR-type" evidence="5">
    <location>
        <begin position="1"/>
        <end position="59"/>
    </location>
</feature>
<evidence type="ECO:0000256" key="4">
    <source>
        <dbReference type="ARBA" id="ARBA00023163"/>
    </source>
</evidence>
<dbReference type="OrthoDB" id="9786526at2"/>
<comment type="similarity">
    <text evidence="1">Belongs to the LysR transcriptional regulatory family.</text>
</comment>
<evidence type="ECO:0000256" key="1">
    <source>
        <dbReference type="ARBA" id="ARBA00009437"/>
    </source>
</evidence>
<reference evidence="6 7" key="1">
    <citation type="journal article" date="2011" name="Int. J. Syst. Evol. Microbiol.">
        <title>Description of Undibacterium oligocarboniphilum sp. nov., isolated from purified water, and Undibacterium pigrum strain CCUG 49012 as the type strain of Undibacterium parvum sp. nov., and emended descriptions of the genus Undibacterium and the species Undibacterium pigrum.</title>
        <authorList>
            <person name="Eder W."/>
            <person name="Wanner G."/>
            <person name="Ludwig W."/>
            <person name="Busse H.J."/>
            <person name="Ziemke-Kageler F."/>
            <person name="Lang E."/>
        </authorList>
    </citation>
    <scope>NUCLEOTIDE SEQUENCE [LARGE SCALE GENOMIC DNA]</scope>
    <source>
        <strain evidence="6 7">DSM 23061</strain>
    </source>
</reference>
<proteinExistence type="inferred from homology"/>
<keyword evidence="7" id="KW-1185">Reference proteome</keyword>
<dbReference type="InterPro" id="IPR005119">
    <property type="entry name" value="LysR_subst-bd"/>
</dbReference>
<name>A0A3Q9BR01_9BURK</name>
<dbReference type="PANTHER" id="PTHR30537">
    <property type="entry name" value="HTH-TYPE TRANSCRIPTIONAL REGULATOR"/>
    <property type="match status" value="1"/>
</dbReference>
<keyword evidence="2" id="KW-0805">Transcription regulation</keyword>
<dbReference type="InterPro" id="IPR000847">
    <property type="entry name" value="LysR_HTH_N"/>
</dbReference>
<dbReference type="Proteomes" id="UP000275663">
    <property type="component" value="Chromosome"/>
</dbReference>
<sequence>MDKLKAIRSFVAIADAGSFTAAATALATSLPSVVRQLAGLEALLGARLFNRSTRHVALTEQGRLYLLHARSLLAADAEADAQLQADQSEPQGRLVITAPVLFGQRYLCPAINRFIEHYPKLSVEVHLLDRLVNLVEEGFDLGLRIGEMHDSSLVGQHLADLRRVYAAAPAYLASSGTPTTPAALREHNCLRSTQQQGHWMFQQQGKNMPQAVSGRLVFNQVAPLVEACVAGLGIGHFSIYQVAPYLQSGQLQLVLEDYELAARPLHILYPHSKLLAARSKALIAWIKQEISVVRATWE</sequence>
<dbReference type="Gene3D" id="3.40.190.290">
    <property type="match status" value="1"/>
</dbReference>
<keyword evidence="4" id="KW-0804">Transcription</keyword>
<evidence type="ECO:0000313" key="7">
    <source>
        <dbReference type="Proteomes" id="UP000275663"/>
    </source>
</evidence>
<evidence type="ECO:0000313" key="6">
    <source>
        <dbReference type="EMBL" id="AZP12424.1"/>
    </source>
</evidence>
<gene>
    <name evidence="6" type="ORF">EJN92_10665</name>
</gene>
<dbReference type="RefSeq" id="WP_126127805.1">
    <property type="nucleotide sequence ID" value="NZ_CP034464.1"/>
</dbReference>
<dbReference type="Gene3D" id="1.10.10.10">
    <property type="entry name" value="Winged helix-like DNA-binding domain superfamily/Winged helix DNA-binding domain"/>
    <property type="match status" value="1"/>
</dbReference>
<dbReference type="Pfam" id="PF00126">
    <property type="entry name" value="HTH_1"/>
    <property type="match status" value="1"/>
</dbReference>
<dbReference type="AlphaFoldDB" id="A0A3Q9BR01"/>
<dbReference type="SUPFAM" id="SSF46785">
    <property type="entry name" value="Winged helix' DNA-binding domain"/>
    <property type="match status" value="1"/>
</dbReference>
<evidence type="ECO:0000259" key="5">
    <source>
        <dbReference type="PROSITE" id="PS50931"/>
    </source>
</evidence>
<dbReference type="Pfam" id="PF03466">
    <property type="entry name" value="LysR_substrate"/>
    <property type="match status" value="1"/>
</dbReference>
<keyword evidence="3" id="KW-0238">DNA-binding</keyword>
<dbReference type="InterPro" id="IPR036390">
    <property type="entry name" value="WH_DNA-bd_sf"/>
</dbReference>
<dbReference type="GO" id="GO:0006351">
    <property type="term" value="P:DNA-templated transcription"/>
    <property type="evidence" value="ECO:0007669"/>
    <property type="project" value="TreeGrafter"/>
</dbReference>
<dbReference type="SUPFAM" id="SSF53850">
    <property type="entry name" value="Periplasmic binding protein-like II"/>
    <property type="match status" value="1"/>
</dbReference>
<dbReference type="InterPro" id="IPR036388">
    <property type="entry name" value="WH-like_DNA-bd_sf"/>
</dbReference>
<dbReference type="PROSITE" id="PS50931">
    <property type="entry name" value="HTH_LYSR"/>
    <property type="match status" value="1"/>
</dbReference>
<dbReference type="InterPro" id="IPR058163">
    <property type="entry name" value="LysR-type_TF_proteobact-type"/>
</dbReference>
<dbReference type="GO" id="GO:0003700">
    <property type="term" value="F:DNA-binding transcription factor activity"/>
    <property type="evidence" value="ECO:0007669"/>
    <property type="project" value="InterPro"/>
</dbReference>
<dbReference type="GO" id="GO:0043565">
    <property type="term" value="F:sequence-specific DNA binding"/>
    <property type="evidence" value="ECO:0007669"/>
    <property type="project" value="TreeGrafter"/>
</dbReference>
<dbReference type="PANTHER" id="PTHR30537:SF5">
    <property type="entry name" value="HTH-TYPE TRANSCRIPTIONAL ACTIVATOR TTDR-RELATED"/>
    <property type="match status" value="1"/>
</dbReference>
<evidence type="ECO:0000256" key="2">
    <source>
        <dbReference type="ARBA" id="ARBA00023015"/>
    </source>
</evidence>
<protein>
    <submittedName>
        <fullName evidence="6">LysR family transcriptional regulator</fullName>
    </submittedName>
</protein>
<organism evidence="6 7">
    <name type="scientific">Undibacterium parvum</name>
    <dbReference type="NCBI Taxonomy" id="401471"/>
    <lineage>
        <taxon>Bacteria</taxon>
        <taxon>Pseudomonadati</taxon>
        <taxon>Pseudomonadota</taxon>
        <taxon>Betaproteobacteria</taxon>
        <taxon>Burkholderiales</taxon>
        <taxon>Oxalobacteraceae</taxon>
        <taxon>Undibacterium</taxon>
    </lineage>
</organism>
<dbReference type="KEGG" id="upv:EJN92_10665"/>
<dbReference type="EMBL" id="CP034464">
    <property type="protein sequence ID" value="AZP12424.1"/>
    <property type="molecule type" value="Genomic_DNA"/>
</dbReference>
<dbReference type="CDD" id="cd08422">
    <property type="entry name" value="PBP2_CrgA_like"/>
    <property type="match status" value="1"/>
</dbReference>
<dbReference type="FunFam" id="1.10.10.10:FF:000001">
    <property type="entry name" value="LysR family transcriptional regulator"/>
    <property type="match status" value="1"/>
</dbReference>